<accession>A0A811U967</accession>
<keyword evidence="6" id="KW-1185">Reference proteome</keyword>
<dbReference type="InterPro" id="IPR023674">
    <property type="entry name" value="Ribosomal_uL1-like"/>
</dbReference>
<evidence type="ECO:0000313" key="6">
    <source>
        <dbReference type="Proteomes" id="UP000606786"/>
    </source>
</evidence>
<reference evidence="5" key="1">
    <citation type="submission" date="2020-11" db="EMBL/GenBank/DDBJ databases">
        <authorList>
            <person name="Whitehead M."/>
        </authorList>
    </citation>
    <scope>NUCLEOTIDE SEQUENCE</scope>
    <source>
        <strain evidence="5">EGII</strain>
    </source>
</reference>
<dbReference type="Proteomes" id="UP000606786">
    <property type="component" value="Unassembled WGS sequence"/>
</dbReference>
<dbReference type="OrthoDB" id="1747252at2759"/>
<dbReference type="GO" id="GO:1990904">
    <property type="term" value="C:ribonucleoprotein complex"/>
    <property type="evidence" value="ECO:0007669"/>
    <property type="project" value="UniProtKB-KW"/>
</dbReference>
<dbReference type="GO" id="GO:0005840">
    <property type="term" value="C:ribosome"/>
    <property type="evidence" value="ECO:0007669"/>
    <property type="project" value="UniProtKB-KW"/>
</dbReference>
<protein>
    <submittedName>
        <fullName evidence="5">(Mediterranean fruit fly) hypothetical protein</fullName>
    </submittedName>
</protein>
<dbReference type="SUPFAM" id="SSF56808">
    <property type="entry name" value="Ribosomal protein L1"/>
    <property type="match status" value="1"/>
</dbReference>
<name>A0A811U967_CERCA</name>
<comment type="caution">
    <text evidence="5">The sequence shown here is derived from an EMBL/GenBank/DDBJ whole genome shotgun (WGS) entry which is preliminary data.</text>
</comment>
<dbReference type="EMBL" id="CAJHJT010000001">
    <property type="protein sequence ID" value="CAD6995040.1"/>
    <property type="molecule type" value="Genomic_DNA"/>
</dbReference>
<keyword evidence="2" id="KW-0689">Ribosomal protein</keyword>
<dbReference type="InterPro" id="IPR028364">
    <property type="entry name" value="Ribosomal_uL1/biogenesis"/>
</dbReference>
<dbReference type="InterPro" id="IPR016095">
    <property type="entry name" value="Ribosomal_uL1_3-a/b-sand"/>
</dbReference>
<proteinExistence type="inferred from homology"/>
<sequence>MFSLISSMRSVLVRQQNVDKLRSLHTTPLCEAARKGTREKARKKKVKVEVKKVGFIPHNQRDKKVNLQRQNLHFDDSWKQVPQDNVYVLKYYRWPVYTVAEAIQCHRETHHPSIYNVPNAPLNVEIELDMQAEKKNRFVDNFQRMAMIPHKFDHGEERKILVFTKGNVCYLKTFLTFTLYVIFIMQEEISEARQAGASLVGGIELIKDITNGELLLSDYQFVIAHPNILPELIALRGLMKRKFPNPRSETLGTNLAEMIERFSNGISYTATKDEHQQDFGFISTSVGTLDMDTTKLEENLRSLLNDVNSVRPKREGEHFIKRVLLKSPPSSERLKIDAFKYIPEFYVKTSNKTSAKSNEALDQEDESSEKQQAIAAQ</sequence>
<feature type="region of interest" description="Disordered" evidence="4">
    <location>
        <begin position="352"/>
        <end position="377"/>
    </location>
</feature>
<dbReference type="Gene3D" id="3.30.190.20">
    <property type="match status" value="1"/>
</dbReference>
<evidence type="ECO:0000313" key="5">
    <source>
        <dbReference type="EMBL" id="CAD6995040.1"/>
    </source>
</evidence>
<evidence type="ECO:0000256" key="2">
    <source>
        <dbReference type="ARBA" id="ARBA00022980"/>
    </source>
</evidence>
<dbReference type="PANTHER" id="PTHR36427">
    <property type="entry name" value="54S RIBOSOMAL PROTEIN L1, MITOCHONDRIAL"/>
    <property type="match status" value="1"/>
</dbReference>
<dbReference type="Pfam" id="PF00687">
    <property type="entry name" value="Ribosomal_L1"/>
    <property type="match status" value="1"/>
</dbReference>
<gene>
    <name evidence="5" type="ORF">CCAP1982_LOCUS3770</name>
</gene>
<comment type="similarity">
    <text evidence="1">Belongs to the universal ribosomal protein uL1 family.</text>
</comment>
<evidence type="ECO:0000256" key="3">
    <source>
        <dbReference type="ARBA" id="ARBA00023274"/>
    </source>
</evidence>
<dbReference type="AlphaFoldDB" id="A0A811U967"/>
<dbReference type="Gene3D" id="3.40.50.790">
    <property type="match status" value="1"/>
</dbReference>
<evidence type="ECO:0000256" key="1">
    <source>
        <dbReference type="ARBA" id="ARBA00010531"/>
    </source>
</evidence>
<organism evidence="5 6">
    <name type="scientific">Ceratitis capitata</name>
    <name type="common">Mediterranean fruit fly</name>
    <name type="synonym">Tephritis capitata</name>
    <dbReference type="NCBI Taxonomy" id="7213"/>
    <lineage>
        <taxon>Eukaryota</taxon>
        <taxon>Metazoa</taxon>
        <taxon>Ecdysozoa</taxon>
        <taxon>Arthropoda</taxon>
        <taxon>Hexapoda</taxon>
        <taxon>Insecta</taxon>
        <taxon>Pterygota</taxon>
        <taxon>Neoptera</taxon>
        <taxon>Endopterygota</taxon>
        <taxon>Diptera</taxon>
        <taxon>Brachycera</taxon>
        <taxon>Muscomorpha</taxon>
        <taxon>Tephritoidea</taxon>
        <taxon>Tephritidae</taxon>
        <taxon>Ceratitis</taxon>
        <taxon>Ceratitis</taxon>
    </lineage>
</organism>
<keyword evidence="3" id="KW-0687">Ribonucleoprotein</keyword>
<evidence type="ECO:0000256" key="4">
    <source>
        <dbReference type="SAM" id="MobiDB-lite"/>
    </source>
</evidence>
<dbReference type="PANTHER" id="PTHR36427:SF3">
    <property type="entry name" value="LARGE RIBOSOMAL SUBUNIT PROTEIN UL1M"/>
    <property type="match status" value="1"/>
</dbReference>